<organism evidence="1 2">
    <name type="scientific">Porites evermanni</name>
    <dbReference type="NCBI Taxonomy" id="104178"/>
    <lineage>
        <taxon>Eukaryota</taxon>
        <taxon>Metazoa</taxon>
        <taxon>Cnidaria</taxon>
        <taxon>Anthozoa</taxon>
        <taxon>Hexacorallia</taxon>
        <taxon>Scleractinia</taxon>
        <taxon>Fungiina</taxon>
        <taxon>Poritidae</taxon>
        <taxon>Porites</taxon>
    </lineage>
</organism>
<accession>A0ABN8RG65</accession>
<protein>
    <submittedName>
        <fullName evidence="1">Uncharacterized protein</fullName>
    </submittedName>
</protein>
<evidence type="ECO:0000313" key="1">
    <source>
        <dbReference type="EMBL" id="CAH3177569.1"/>
    </source>
</evidence>
<evidence type="ECO:0000313" key="2">
    <source>
        <dbReference type="Proteomes" id="UP001159427"/>
    </source>
</evidence>
<sequence>MLKVYISSVRSVLEYALPVLQSIPGYLSDKIESIQKRALMIIFLCADSYSDALELARVQTLACGRDKICKEYMYKMKDLNRPLHPLLPTRLDDTCPYTLRHKSNQLYFYKNVTTSRTKRTEDFFTFKYF</sequence>
<name>A0ABN8RG65_9CNID</name>
<dbReference type="Proteomes" id="UP001159427">
    <property type="component" value="Unassembled WGS sequence"/>
</dbReference>
<reference evidence="1 2" key="1">
    <citation type="submission" date="2022-05" db="EMBL/GenBank/DDBJ databases">
        <authorList>
            <consortium name="Genoscope - CEA"/>
            <person name="William W."/>
        </authorList>
    </citation>
    <scope>NUCLEOTIDE SEQUENCE [LARGE SCALE GENOMIC DNA]</scope>
</reference>
<dbReference type="EMBL" id="CALNXI010001813">
    <property type="protein sequence ID" value="CAH3177569.1"/>
    <property type="molecule type" value="Genomic_DNA"/>
</dbReference>
<comment type="caution">
    <text evidence="1">The sequence shown here is derived from an EMBL/GenBank/DDBJ whole genome shotgun (WGS) entry which is preliminary data.</text>
</comment>
<keyword evidence="2" id="KW-1185">Reference proteome</keyword>
<gene>
    <name evidence="1" type="ORF">PEVE_00011312</name>
</gene>
<proteinExistence type="predicted"/>